<proteinExistence type="predicted"/>
<accession>A0ABS8GAY5</accession>
<evidence type="ECO:0000313" key="3">
    <source>
        <dbReference type="Proteomes" id="UP001520878"/>
    </source>
</evidence>
<name>A0ABS8GAY5_9ALTE</name>
<gene>
    <name evidence="2" type="ORF">LJ739_15940</name>
</gene>
<organism evidence="2 3">
    <name type="scientific">Fluctibacter halophilus</name>
    <dbReference type="NCBI Taxonomy" id="226011"/>
    <lineage>
        <taxon>Bacteria</taxon>
        <taxon>Pseudomonadati</taxon>
        <taxon>Pseudomonadota</taxon>
        <taxon>Gammaproteobacteria</taxon>
        <taxon>Alteromonadales</taxon>
        <taxon>Alteromonadaceae</taxon>
        <taxon>Fluctibacter</taxon>
    </lineage>
</organism>
<dbReference type="RefSeq" id="WP_229162097.1">
    <property type="nucleotide sequence ID" value="NZ_JAJEWP010000005.1"/>
</dbReference>
<protein>
    <recommendedName>
        <fullName evidence="4">DUF4405 domain-containing protein</fullName>
    </recommendedName>
</protein>
<keyword evidence="1" id="KW-0812">Transmembrane</keyword>
<feature type="transmembrane region" description="Helical" evidence="1">
    <location>
        <begin position="117"/>
        <end position="139"/>
    </location>
</feature>
<keyword evidence="1" id="KW-0472">Membrane</keyword>
<sequence>MRRLKGYPRLFYPLLLLALLVVIASGVLMTPTMLEFKLALSQPWRVPGVWWTTVAGSHAASGWLVSLLVGALWSVHMRSHWRKKQQRVTGLVNGLLMLVLGATAIGLYYASEEVSQYWLALLHVAGGAGFCVFFVAHAFGRRATNALD</sequence>
<keyword evidence="3" id="KW-1185">Reference proteome</keyword>
<feature type="transmembrane region" description="Helical" evidence="1">
    <location>
        <begin position="88"/>
        <end position="111"/>
    </location>
</feature>
<evidence type="ECO:0000313" key="2">
    <source>
        <dbReference type="EMBL" id="MCC2617744.1"/>
    </source>
</evidence>
<feature type="transmembrane region" description="Helical" evidence="1">
    <location>
        <begin position="48"/>
        <end position="76"/>
    </location>
</feature>
<evidence type="ECO:0000256" key="1">
    <source>
        <dbReference type="SAM" id="Phobius"/>
    </source>
</evidence>
<dbReference type="EMBL" id="JAJEWP010000005">
    <property type="protein sequence ID" value="MCC2617744.1"/>
    <property type="molecule type" value="Genomic_DNA"/>
</dbReference>
<keyword evidence="1" id="KW-1133">Transmembrane helix</keyword>
<dbReference type="Proteomes" id="UP001520878">
    <property type="component" value="Unassembled WGS sequence"/>
</dbReference>
<reference evidence="2 3" key="1">
    <citation type="submission" date="2021-10" db="EMBL/GenBank/DDBJ databases">
        <title>Draft genome of Aestuariibacter halophilus JC2043.</title>
        <authorList>
            <person name="Emsley S.A."/>
            <person name="Pfannmuller K.M."/>
            <person name="Ushijima B."/>
            <person name="Saw J.H."/>
            <person name="Videau P."/>
        </authorList>
    </citation>
    <scope>NUCLEOTIDE SEQUENCE [LARGE SCALE GENOMIC DNA]</scope>
    <source>
        <strain evidence="2 3">JC2043</strain>
    </source>
</reference>
<comment type="caution">
    <text evidence="2">The sequence shown here is derived from an EMBL/GenBank/DDBJ whole genome shotgun (WGS) entry which is preliminary data.</text>
</comment>
<evidence type="ECO:0008006" key="4">
    <source>
        <dbReference type="Google" id="ProtNLM"/>
    </source>
</evidence>